<dbReference type="EMBL" id="JARVUX010000012">
    <property type="protein sequence ID" value="MDH2337299.1"/>
    <property type="molecule type" value="Genomic_DNA"/>
</dbReference>
<accession>A0AAP4A947</accession>
<sequence>MNFSVALRIAKDGYGIQRRGWGDKHIKLNKATKELEMNEGILSLSSNDLMADDWIEYRKDSYMRFGLELATMLLEKFMRRIKRG</sequence>
<comment type="caution">
    <text evidence="1">The sequence shown here is derived from an EMBL/GenBank/DDBJ whole genome shotgun (WGS) entry which is preliminary data.</text>
</comment>
<gene>
    <name evidence="1" type="ORF">QDQ28_14060</name>
</gene>
<dbReference type="Proteomes" id="UP001222958">
    <property type="component" value="Unassembled WGS sequence"/>
</dbReference>
<reference evidence="1" key="1">
    <citation type="submission" date="2023-04" db="EMBL/GenBank/DDBJ databases">
        <title>Epidemiological investigation of Clostridium perfringens isolated from cattle.</title>
        <authorList>
            <person name="Tian R."/>
        </authorList>
    </citation>
    <scope>NUCLEOTIDE SEQUENCE</scope>
    <source>
        <strain evidence="1">ZWCP172</strain>
    </source>
</reference>
<dbReference type="RefSeq" id="WP_279858253.1">
    <property type="nucleotide sequence ID" value="NZ_JARVUX010000012.1"/>
</dbReference>
<organism evidence="1 2">
    <name type="scientific">Clostridium perfringens</name>
    <dbReference type="NCBI Taxonomy" id="1502"/>
    <lineage>
        <taxon>Bacteria</taxon>
        <taxon>Bacillati</taxon>
        <taxon>Bacillota</taxon>
        <taxon>Clostridia</taxon>
        <taxon>Eubacteriales</taxon>
        <taxon>Clostridiaceae</taxon>
        <taxon>Clostridium</taxon>
    </lineage>
</organism>
<evidence type="ECO:0000313" key="1">
    <source>
        <dbReference type="EMBL" id="MDH2337299.1"/>
    </source>
</evidence>
<protein>
    <submittedName>
        <fullName evidence="1">Uncharacterized protein</fullName>
    </submittedName>
</protein>
<name>A0AAP4A947_CLOPF</name>
<evidence type="ECO:0000313" key="2">
    <source>
        <dbReference type="Proteomes" id="UP001222958"/>
    </source>
</evidence>
<dbReference type="AlphaFoldDB" id="A0AAP4A947"/>
<proteinExistence type="predicted"/>